<name>A0A9N9LI58_9HELO</name>
<dbReference type="Proteomes" id="UP000701801">
    <property type="component" value="Unassembled WGS sequence"/>
</dbReference>
<gene>
    <name evidence="2" type="ORF">HYALB_00007714</name>
</gene>
<accession>A0A9N9LI58</accession>
<feature type="compositionally biased region" description="Low complexity" evidence="1">
    <location>
        <begin position="44"/>
        <end position="67"/>
    </location>
</feature>
<comment type="caution">
    <text evidence="2">The sequence shown here is derived from an EMBL/GenBank/DDBJ whole genome shotgun (WGS) entry which is preliminary data.</text>
</comment>
<dbReference type="EMBL" id="CAJVRM010000056">
    <property type="protein sequence ID" value="CAG8972789.1"/>
    <property type="molecule type" value="Genomic_DNA"/>
</dbReference>
<organism evidence="2 3">
    <name type="scientific">Hymenoscyphus albidus</name>
    <dbReference type="NCBI Taxonomy" id="595503"/>
    <lineage>
        <taxon>Eukaryota</taxon>
        <taxon>Fungi</taxon>
        <taxon>Dikarya</taxon>
        <taxon>Ascomycota</taxon>
        <taxon>Pezizomycotina</taxon>
        <taxon>Leotiomycetes</taxon>
        <taxon>Helotiales</taxon>
        <taxon>Helotiaceae</taxon>
        <taxon>Hymenoscyphus</taxon>
    </lineage>
</organism>
<feature type="region of interest" description="Disordered" evidence="1">
    <location>
        <begin position="1"/>
        <end position="67"/>
    </location>
</feature>
<reference evidence="2" key="1">
    <citation type="submission" date="2021-07" db="EMBL/GenBank/DDBJ databases">
        <authorList>
            <person name="Durling M."/>
        </authorList>
    </citation>
    <scope>NUCLEOTIDE SEQUENCE</scope>
</reference>
<evidence type="ECO:0000313" key="3">
    <source>
        <dbReference type="Proteomes" id="UP000701801"/>
    </source>
</evidence>
<dbReference type="OrthoDB" id="3563733at2759"/>
<evidence type="ECO:0000313" key="2">
    <source>
        <dbReference type="EMBL" id="CAG8972789.1"/>
    </source>
</evidence>
<sequence length="111" mass="11250">MAREGTRSATGNSRPRVFPTIPEPTVKKTTANSGAKRGPKKVTTKGVKPVGVTKKAPAAKKPSVGTKAKGAVKKVEGAITGNAAKKAAGTKKMNGTDVAAGKKAAVTKKKK</sequence>
<proteinExistence type="predicted"/>
<keyword evidence="3" id="KW-1185">Reference proteome</keyword>
<dbReference type="AlphaFoldDB" id="A0A9N9LI58"/>
<protein>
    <submittedName>
        <fullName evidence="2">Uncharacterized protein</fullName>
    </submittedName>
</protein>
<evidence type="ECO:0000256" key="1">
    <source>
        <dbReference type="SAM" id="MobiDB-lite"/>
    </source>
</evidence>